<keyword evidence="2" id="KW-0472">Membrane</keyword>
<protein>
    <recommendedName>
        <fullName evidence="6">Ig-like domain-containing protein</fullName>
    </recommendedName>
</protein>
<proteinExistence type="predicted"/>
<dbReference type="AlphaFoldDB" id="A0AAV4AQ41"/>
<organism evidence="7 8">
    <name type="scientific">Plakobranchus ocellatus</name>
    <dbReference type="NCBI Taxonomy" id="259542"/>
    <lineage>
        <taxon>Eukaryota</taxon>
        <taxon>Metazoa</taxon>
        <taxon>Spiralia</taxon>
        <taxon>Lophotrochozoa</taxon>
        <taxon>Mollusca</taxon>
        <taxon>Gastropoda</taxon>
        <taxon>Heterobranchia</taxon>
        <taxon>Euthyneura</taxon>
        <taxon>Panpulmonata</taxon>
        <taxon>Sacoglossa</taxon>
        <taxon>Placobranchoidea</taxon>
        <taxon>Plakobranchidae</taxon>
        <taxon>Plakobranchus</taxon>
    </lineage>
</organism>
<feature type="domain" description="Ig-like" evidence="6">
    <location>
        <begin position="31"/>
        <end position="117"/>
    </location>
</feature>
<keyword evidence="5" id="KW-0393">Immunoglobulin domain</keyword>
<evidence type="ECO:0000256" key="3">
    <source>
        <dbReference type="ARBA" id="ARBA00023157"/>
    </source>
</evidence>
<comment type="subcellular location">
    <subcellularLocation>
        <location evidence="1">Membrane</location>
        <topology evidence="1">Single-pass type I membrane protein</topology>
    </subcellularLocation>
</comment>
<gene>
    <name evidence="7" type="ORF">PoB_003556700</name>
</gene>
<dbReference type="EMBL" id="BLXT01004061">
    <property type="protein sequence ID" value="GFO09062.1"/>
    <property type="molecule type" value="Genomic_DNA"/>
</dbReference>
<evidence type="ECO:0000256" key="2">
    <source>
        <dbReference type="ARBA" id="ARBA00023136"/>
    </source>
</evidence>
<accession>A0AAV4AQ41</accession>
<keyword evidence="4" id="KW-0325">Glycoprotein</keyword>
<dbReference type="GO" id="GO:0098609">
    <property type="term" value="P:cell-cell adhesion"/>
    <property type="evidence" value="ECO:0007669"/>
    <property type="project" value="TreeGrafter"/>
</dbReference>
<dbReference type="InterPro" id="IPR036179">
    <property type="entry name" value="Ig-like_dom_sf"/>
</dbReference>
<reference evidence="7 8" key="1">
    <citation type="journal article" date="2021" name="Elife">
        <title>Chloroplast acquisition without the gene transfer in kleptoplastic sea slugs, Plakobranchus ocellatus.</title>
        <authorList>
            <person name="Maeda T."/>
            <person name="Takahashi S."/>
            <person name="Yoshida T."/>
            <person name="Shimamura S."/>
            <person name="Takaki Y."/>
            <person name="Nagai Y."/>
            <person name="Toyoda A."/>
            <person name="Suzuki Y."/>
            <person name="Arimoto A."/>
            <person name="Ishii H."/>
            <person name="Satoh N."/>
            <person name="Nishiyama T."/>
            <person name="Hasebe M."/>
            <person name="Maruyama T."/>
            <person name="Minagawa J."/>
            <person name="Obokata J."/>
            <person name="Shigenobu S."/>
        </authorList>
    </citation>
    <scope>NUCLEOTIDE SEQUENCE [LARGE SCALE GENOMIC DNA]</scope>
</reference>
<dbReference type="InterPro" id="IPR013783">
    <property type="entry name" value="Ig-like_fold"/>
</dbReference>
<sequence>MDQSVFSCSARHVLDHYKTCTSVTINVLHAPTFSVYGETKAEIEMLEGKSVIFRCSVYGNPNPHLYLHDKRDAAALNQTIGTYVICYIFQTSCDTLGTYVCAAKNNLSTETSERRVDVRVKCRPQPCSESYGDREFSVLPETQAEVTLCVFAYPQPNSDISLRPRGATSFGNSKIHKYRCCEV</sequence>
<dbReference type="GO" id="GO:0005886">
    <property type="term" value="C:plasma membrane"/>
    <property type="evidence" value="ECO:0007669"/>
    <property type="project" value="TreeGrafter"/>
</dbReference>
<evidence type="ECO:0000259" key="6">
    <source>
        <dbReference type="PROSITE" id="PS50835"/>
    </source>
</evidence>
<dbReference type="GO" id="GO:0050839">
    <property type="term" value="F:cell adhesion molecule binding"/>
    <property type="evidence" value="ECO:0007669"/>
    <property type="project" value="TreeGrafter"/>
</dbReference>
<evidence type="ECO:0000313" key="7">
    <source>
        <dbReference type="EMBL" id="GFO09062.1"/>
    </source>
</evidence>
<dbReference type="InterPro" id="IPR051275">
    <property type="entry name" value="Cell_adhesion_signaling"/>
</dbReference>
<evidence type="ECO:0000313" key="8">
    <source>
        <dbReference type="Proteomes" id="UP000735302"/>
    </source>
</evidence>
<dbReference type="PANTHER" id="PTHR11640">
    <property type="entry name" value="NEPHRIN"/>
    <property type="match status" value="1"/>
</dbReference>
<dbReference type="SUPFAM" id="SSF48726">
    <property type="entry name" value="Immunoglobulin"/>
    <property type="match status" value="1"/>
</dbReference>
<name>A0AAV4AQ41_9GAST</name>
<dbReference type="PROSITE" id="PS50835">
    <property type="entry name" value="IG_LIKE"/>
    <property type="match status" value="1"/>
</dbReference>
<evidence type="ECO:0000256" key="4">
    <source>
        <dbReference type="ARBA" id="ARBA00023180"/>
    </source>
</evidence>
<keyword evidence="3" id="KW-1015">Disulfide bond</keyword>
<evidence type="ECO:0000256" key="1">
    <source>
        <dbReference type="ARBA" id="ARBA00004479"/>
    </source>
</evidence>
<dbReference type="InterPro" id="IPR007110">
    <property type="entry name" value="Ig-like_dom"/>
</dbReference>
<dbReference type="PANTHER" id="PTHR11640:SF31">
    <property type="entry name" value="IRREGULAR CHIASM C-ROUGHEST PROTEIN-RELATED"/>
    <property type="match status" value="1"/>
</dbReference>
<dbReference type="GO" id="GO:0005911">
    <property type="term" value="C:cell-cell junction"/>
    <property type="evidence" value="ECO:0007669"/>
    <property type="project" value="TreeGrafter"/>
</dbReference>
<keyword evidence="8" id="KW-1185">Reference proteome</keyword>
<dbReference type="Gene3D" id="2.60.40.10">
    <property type="entry name" value="Immunoglobulins"/>
    <property type="match status" value="1"/>
</dbReference>
<comment type="caution">
    <text evidence="7">The sequence shown here is derived from an EMBL/GenBank/DDBJ whole genome shotgun (WGS) entry which is preliminary data.</text>
</comment>
<dbReference type="Proteomes" id="UP000735302">
    <property type="component" value="Unassembled WGS sequence"/>
</dbReference>
<evidence type="ECO:0000256" key="5">
    <source>
        <dbReference type="ARBA" id="ARBA00023319"/>
    </source>
</evidence>